<evidence type="ECO:0000313" key="3">
    <source>
        <dbReference type="Proteomes" id="UP000244956"/>
    </source>
</evidence>
<protein>
    <submittedName>
        <fullName evidence="2">DUF4831 domain-containing protein</fullName>
    </submittedName>
</protein>
<evidence type="ECO:0000313" key="2">
    <source>
        <dbReference type="EMBL" id="PWD97846.1"/>
    </source>
</evidence>
<name>A0A2U2B462_9BACT</name>
<comment type="caution">
    <text evidence="2">The sequence shown here is derived from an EMBL/GenBank/DDBJ whole genome shotgun (WGS) entry which is preliminary data.</text>
</comment>
<dbReference type="PROSITE" id="PS51257">
    <property type="entry name" value="PROKAR_LIPOPROTEIN"/>
    <property type="match status" value="1"/>
</dbReference>
<organism evidence="2 3">
    <name type="scientific">Marinilabilia rubra</name>
    <dbReference type="NCBI Taxonomy" id="2162893"/>
    <lineage>
        <taxon>Bacteria</taxon>
        <taxon>Pseudomonadati</taxon>
        <taxon>Bacteroidota</taxon>
        <taxon>Bacteroidia</taxon>
        <taxon>Marinilabiliales</taxon>
        <taxon>Marinilabiliaceae</taxon>
        <taxon>Marinilabilia</taxon>
    </lineage>
</organism>
<dbReference type="Proteomes" id="UP000244956">
    <property type="component" value="Unassembled WGS sequence"/>
</dbReference>
<feature type="chain" id="PRO_5015408954" evidence="1">
    <location>
        <begin position="18"/>
        <end position="368"/>
    </location>
</feature>
<dbReference type="AlphaFoldDB" id="A0A2U2B462"/>
<gene>
    <name evidence="2" type="ORF">DDZ16_18780</name>
</gene>
<dbReference type="RefSeq" id="WP_109266030.1">
    <property type="nucleotide sequence ID" value="NZ_QEWP01000024.1"/>
</dbReference>
<keyword evidence="1" id="KW-0732">Signal</keyword>
<sequence length="368" mass="41370">MKNIFFLIMLFILGACSSQQPISRADFSLAKEDQSISDGIIYNLPSTIIKVEITATETVEKKGPYYRYSQRFLNLTDIITEDKTYWTINGAKISTSSIPDPDRTFYITSEGTPSGAAVNLTPDGILKGLNLSGITKKTLEEEEVELRKPESTDKEDMSFNDIPFTEEQLIKTSSAATAEEVAAEIYRLRDARRRLIESDMQKLPPDNGAYERLLKEIDRLESQYLSLFRGKRQTTSVTKTFTFLPDPGQPANQVLCRFSSQKGFTNTIDMSGTPVYIEVQADTKDKEPDLPQIDQTQKEEKERSGLYYCRPAKATVKIIDRTVLLNEKEILVGQFGSMHQLPASLLDNPDTAVKMDSKTGAILEIKTK</sequence>
<dbReference type="EMBL" id="QEWP01000024">
    <property type="protein sequence ID" value="PWD97846.1"/>
    <property type="molecule type" value="Genomic_DNA"/>
</dbReference>
<dbReference type="Pfam" id="PF16115">
    <property type="entry name" value="DUF4831"/>
    <property type="match status" value="1"/>
</dbReference>
<dbReference type="OrthoDB" id="1092380at2"/>
<feature type="signal peptide" evidence="1">
    <location>
        <begin position="1"/>
        <end position="17"/>
    </location>
</feature>
<keyword evidence="3" id="KW-1185">Reference proteome</keyword>
<accession>A0A2U2B462</accession>
<proteinExistence type="predicted"/>
<dbReference type="InterPro" id="IPR032265">
    <property type="entry name" value="DUF4831"/>
</dbReference>
<evidence type="ECO:0000256" key="1">
    <source>
        <dbReference type="SAM" id="SignalP"/>
    </source>
</evidence>
<reference evidence="2 3" key="1">
    <citation type="submission" date="2018-05" db="EMBL/GenBank/DDBJ databases">
        <title>Marinilabilia rubrum sp. nov., isolated from saltern sediment.</title>
        <authorList>
            <person name="Zhang R."/>
        </authorList>
    </citation>
    <scope>NUCLEOTIDE SEQUENCE [LARGE SCALE GENOMIC DNA]</scope>
    <source>
        <strain evidence="2 3">WTE16</strain>
    </source>
</reference>